<evidence type="ECO:0000313" key="1">
    <source>
        <dbReference type="EMBL" id="MDH6282836.1"/>
    </source>
</evidence>
<gene>
    <name evidence="1" type="ORF">M2280_004073</name>
</gene>
<reference evidence="1 2" key="1">
    <citation type="submission" date="2023-04" db="EMBL/GenBank/DDBJ databases">
        <title>Forest soil microbial communities from Buena Vista Peninsula, Colon Province, Panama.</title>
        <authorList>
            <person name="Bouskill N."/>
        </authorList>
    </citation>
    <scope>NUCLEOTIDE SEQUENCE [LARGE SCALE GENOMIC DNA]</scope>
    <source>
        <strain evidence="1 2">CFH S0262</strain>
    </source>
</reference>
<protein>
    <submittedName>
        <fullName evidence="1">Uncharacterized protein</fullName>
    </submittedName>
</protein>
<evidence type="ECO:0000313" key="2">
    <source>
        <dbReference type="Proteomes" id="UP001160334"/>
    </source>
</evidence>
<dbReference type="RefSeq" id="WP_280762127.1">
    <property type="nucleotide sequence ID" value="NZ_JARXVC010000011.1"/>
</dbReference>
<dbReference type="EMBL" id="JARXVC010000011">
    <property type="protein sequence ID" value="MDH6282836.1"/>
    <property type="molecule type" value="Genomic_DNA"/>
</dbReference>
<name>A0ABT6MEW2_9NOCA</name>
<organism evidence="1 2">
    <name type="scientific">Prescottella agglutinans</name>
    <dbReference type="NCBI Taxonomy" id="1644129"/>
    <lineage>
        <taxon>Bacteria</taxon>
        <taxon>Bacillati</taxon>
        <taxon>Actinomycetota</taxon>
        <taxon>Actinomycetes</taxon>
        <taxon>Mycobacteriales</taxon>
        <taxon>Nocardiaceae</taxon>
        <taxon>Prescottella</taxon>
    </lineage>
</organism>
<proteinExistence type="predicted"/>
<comment type="caution">
    <text evidence="1">The sequence shown here is derived from an EMBL/GenBank/DDBJ whole genome shotgun (WGS) entry which is preliminary data.</text>
</comment>
<sequence length="62" mass="6745">MTAPYGYSLAGRVIPVHSLNEALDAASEHQTAAYQRGLQWQRLSTGAPHELAQPLTIDVLND</sequence>
<accession>A0ABT6MEW2</accession>
<keyword evidence="2" id="KW-1185">Reference proteome</keyword>
<dbReference type="Proteomes" id="UP001160334">
    <property type="component" value="Unassembled WGS sequence"/>
</dbReference>